<evidence type="ECO:0000313" key="3">
    <source>
        <dbReference type="Proteomes" id="UP000182858"/>
    </source>
</evidence>
<reference evidence="1 3" key="1">
    <citation type="submission" date="2016-10" db="EMBL/GenBank/DDBJ databases">
        <authorList>
            <person name="Varghese N."/>
            <person name="Submissions S."/>
        </authorList>
    </citation>
    <scope>NUCLEOTIDE SEQUENCE [LARGE SCALE GENOMIC DNA]</scope>
    <source>
        <strain evidence="1 3">DSM 17835</strain>
    </source>
</reference>
<reference evidence="2 4" key="2">
    <citation type="submission" date="2019-06" db="EMBL/GenBank/DDBJ databases">
        <title>Pseudomonas bimorpha sp. nov. isolated from bovine raw milk and skim milk concentrate.</title>
        <authorList>
            <person name="Hofmann K."/>
            <person name="Huptas C."/>
            <person name="Doll E."/>
            <person name="Scherer S."/>
            <person name="Wenning M."/>
        </authorList>
    </citation>
    <scope>NUCLEOTIDE SEQUENCE [LARGE SCALE GENOMIC DNA]</scope>
    <source>
        <strain evidence="2 4">DSM 17835</strain>
    </source>
</reference>
<dbReference type="EMBL" id="VFET01000031">
    <property type="protein sequence ID" value="TWS01165.1"/>
    <property type="molecule type" value="Genomic_DNA"/>
</dbReference>
<organism evidence="2 4">
    <name type="scientific">Pseudomonas extremaustralis</name>
    <dbReference type="NCBI Taxonomy" id="359110"/>
    <lineage>
        <taxon>Bacteria</taxon>
        <taxon>Pseudomonadati</taxon>
        <taxon>Pseudomonadota</taxon>
        <taxon>Gammaproteobacteria</taxon>
        <taxon>Pseudomonadales</taxon>
        <taxon>Pseudomonadaceae</taxon>
        <taxon>Pseudomonas</taxon>
    </lineage>
</organism>
<dbReference type="RefSeq" id="WP_010566811.1">
    <property type="nucleotide sequence ID" value="NZ_CP091043.1"/>
</dbReference>
<dbReference type="EMBL" id="LT629689">
    <property type="protein sequence ID" value="SDF74942.1"/>
    <property type="molecule type" value="Genomic_DNA"/>
</dbReference>
<proteinExistence type="predicted"/>
<dbReference type="Proteomes" id="UP000317951">
    <property type="component" value="Unassembled WGS sequence"/>
</dbReference>
<evidence type="ECO:0000313" key="4">
    <source>
        <dbReference type="Proteomes" id="UP000317951"/>
    </source>
</evidence>
<sequence>MSIQGLFSGNNSYGLNSVSNSGFGSGSSSSSSSQVKQAEAVAEEGFQQTLAARRITNKYAAAKEIR</sequence>
<dbReference type="GeneID" id="78555239"/>
<dbReference type="Proteomes" id="UP000182858">
    <property type="component" value="Chromosome I"/>
</dbReference>
<evidence type="ECO:0000313" key="2">
    <source>
        <dbReference type="EMBL" id="TWS01165.1"/>
    </source>
</evidence>
<dbReference type="AlphaFoldDB" id="A0A5C5Q669"/>
<gene>
    <name evidence="2" type="ORF">FIV36_26535</name>
    <name evidence="1" type="ORF">SAMN05216591_3855</name>
</gene>
<protein>
    <submittedName>
        <fullName evidence="2">Uncharacterized protein</fullName>
    </submittedName>
</protein>
<keyword evidence="3" id="KW-1185">Reference proteome</keyword>
<name>A0A5C5Q669_9PSED</name>
<accession>A0A5C5Q669</accession>
<evidence type="ECO:0000313" key="1">
    <source>
        <dbReference type="EMBL" id="SDF74942.1"/>
    </source>
</evidence>